<dbReference type="SUPFAM" id="SSF118116">
    <property type="entry name" value="DNA mismatch repair protein MutL"/>
    <property type="match status" value="1"/>
</dbReference>
<dbReference type="Gene3D" id="3.30.1370.100">
    <property type="entry name" value="MutL, C-terminal domain, regulatory subdomain"/>
    <property type="match status" value="1"/>
</dbReference>
<evidence type="ECO:0000256" key="4">
    <source>
        <dbReference type="SAM" id="MobiDB-lite"/>
    </source>
</evidence>
<feature type="compositionally biased region" description="Polar residues" evidence="4">
    <location>
        <begin position="608"/>
        <end position="634"/>
    </location>
</feature>
<evidence type="ECO:0000313" key="7">
    <source>
        <dbReference type="EMBL" id="KAH6688078.1"/>
    </source>
</evidence>
<feature type="domain" description="DNA mismatch repair protein S5" evidence="6">
    <location>
        <begin position="217"/>
        <end position="353"/>
    </location>
</feature>
<feature type="compositionally biased region" description="Polar residues" evidence="4">
    <location>
        <begin position="453"/>
        <end position="468"/>
    </location>
</feature>
<sequence length="1013" mass="111492">MATIKPIEPATVHQIQSGQVIVDLCSVVKELVENCLDAGATTVDVRFKNQGLESIEVQDNGTGISPENYETLALKHYTSKLARFSDMDTLETFGFRGEALSSLCALSNLSITTCVAQDAPKATKLEFEPSGRLAQTSIIAGQKGTMVTVQNLFHNLPVRRRELERNIKREWNKAVTLLNQYACIQTGLKFTVSQQPSKGKRIVLFSTKGNPTTRENIINIFGTKTMGALLELDVHLEFQPTLASRAGQPSQENAQVHVKGFVSRPVQGDGRQTPDRQMLFVNSRPCLLPQFSKVFNEVYRIHNPSQSPFVLADIRLDTHLYDVNVSPDKRTILMHEQVCMLEELRAALVQLFELQDYSVPRSHLSTQATISHELSRAKSSSASTPPVTDSRISQVGDHQGSSLDRVEEDEPGRPPSDTQAKPIARRSTKRHVVASSSPAGRTGPPPNFLSRWMATSSENPGQSDNCLQDQMANTQPETAVELEAGLGTTQSAGVSSDEDSGDAQEDVDVDTHGDSSFTPDALRVVARRGFRGGSPDDLEHKVTHGVASLAGKAKRSQEANPYQDNEGADRVPIAKPIRLLLSHANSASHDDDGYPESQPEDLPRSRETSPMNYFSASNRQASAEASSSPQNSHSMAERGRRGSNSAGEEHTTPVVDTHSEDRQCPSTEPASPSRGRSPSMESSSIIQAEEQSSHETMVTPNVASVDLGQNRSQRAEKGKYATVHLSQRIELGAATMREAVAGMDVWEERRASDHHRQSLAKGLDADDAEETLSLIVTKADFAKMTLVGQFNLGFILAMRHATATDGQEDMPSSGDQLFIIDQHASDEKFNFERLQATTVLQSQRLVRPKRLDLTALEEEVVKENVAALEQNGFQVRIDESGAYPVGSRCELAALPLSRETTFSLDDLEELISLLGDETNTVANQVPRPSKVRKIFAMRACRSSIMIGRALTRHQMGTLVRHMGELDKPWNCPHGRPTMRHLCGLQDWDTKWWQEDDIGRKGTIWAEYSGENGK</sequence>
<dbReference type="Pfam" id="PF08676">
    <property type="entry name" value="MutL_C"/>
    <property type="match status" value="1"/>
</dbReference>
<dbReference type="Proteomes" id="UP000770015">
    <property type="component" value="Unassembled WGS sequence"/>
</dbReference>
<dbReference type="PANTHER" id="PTHR10073">
    <property type="entry name" value="DNA MISMATCH REPAIR PROTEIN MLH, PMS, MUTL"/>
    <property type="match status" value="1"/>
</dbReference>
<dbReference type="InterPro" id="IPR037198">
    <property type="entry name" value="MutL_C_sf"/>
</dbReference>
<proteinExistence type="inferred from homology"/>
<dbReference type="NCBIfam" id="TIGR00585">
    <property type="entry name" value="mutl"/>
    <property type="match status" value="1"/>
</dbReference>
<accession>A0A9P9AB03</accession>
<evidence type="ECO:0000259" key="6">
    <source>
        <dbReference type="SMART" id="SM01340"/>
    </source>
</evidence>
<dbReference type="FunFam" id="3.30.1370.100:FF:000001">
    <property type="entry name" value="Mismatch repair endonuclease pms1, putative"/>
    <property type="match status" value="1"/>
</dbReference>
<dbReference type="FunFam" id="3.30.565.10:FF:000014">
    <property type="entry name" value="Mismatch repair endonuclease pms1, putative"/>
    <property type="match status" value="1"/>
</dbReference>
<dbReference type="SUPFAM" id="SSF55874">
    <property type="entry name" value="ATPase domain of HSP90 chaperone/DNA topoisomerase II/histidine kinase"/>
    <property type="match status" value="1"/>
</dbReference>
<dbReference type="Gene3D" id="3.30.1540.20">
    <property type="entry name" value="MutL, C-terminal domain, dimerisation subdomain"/>
    <property type="match status" value="1"/>
</dbReference>
<dbReference type="InterPro" id="IPR042120">
    <property type="entry name" value="MutL_C_dimsub"/>
</dbReference>
<evidence type="ECO:0000256" key="2">
    <source>
        <dbReference type="ARBA" id="ARBA00022763"/>
    </source>
</evidence>
<dbReference type="PROSITE" id="PS00058">
    <property type="entry name" value="DNA_MISMATCH_REPAIR_1"/>
    <property type="match status" value="1"/>
</dbReference>
<dbReference type="Pfam" id="PF13589">
    <property type="entry name" value="HATPase_c_3"/>
    <property type="match status" value="1"/>
</dbReference>
<dbReference type="OrthoDB" id="10263226at2759"/>
<feature type="compositionally biased region" description="Basic residues" evidence="4">
    <location>
        <begin position="423"/>
        <end position="432"/>
    </location>
</feature>
<feature type="compositionally biased region" description="Low complexity" evidence="4">
    <location>
        <begin position="671"/>
        <end position="690"/>
    </location>
</feature>
<name>A0A9P9AB03_9PEZI</name>
<dbReference type="EMBL" id="JAGSXJ010000010">
    <property type="protein sequence ID" value="KAH6688078.1"/>
    <property type="molecule type" value="Genomic_DNA"/>
</dbReference>
<gene>
    <name evidence="7" type="ORF">F5X68DRAFT_152579</name>
</gene>
<dbReference type="GO" id="GO:0032389">
    <property type="term" value="C:MutLalpha complex"/>
    <property type="evidence" value="ECO:0007669"/>
    <property type="project" value="TreeGrafter"/>
</dbReference>
<comment type="similarity">
    <text evidence="1">Belongs to the DNA mismatch repair MutL/HexB family.</text>
</comment>
<keyword evidence="2" id="KW-0227">DNA damage</keyword>
<dbReference type="InterPro" id="IPR036890">
    <property type="entry name" value="HATPase_C_sf"/>
</dbReference>
<organism evidence="7 8">
    <name type="scientific">Plectosphaerella plurivora</name>
    <dbReference type="NCBI Taxonomy" id="936078"/>
    <lineage>
        <taxon>Eukaryota</taxon>
        <taxon>Fungi</taxon>
        <taxon>Dikarya</taxon>
        <taxon>Ascomycota</taxon>
        <taxon>Pezizomycotina</taxon>
        <taxon>Sordariomycetes</taxon>
        <taxon>Hypocreomycetidae</taxon>
        <taxon>Glomerellales</taxon>
        <taxon>Plectosphaerellaceae</taxon>
        <taxon>Plectosphaerella</taxon>
    </lineage>
</organism>
<protein>
    <recommendedName>
        <fullName evidence="3">DNA mismatch repair protein PMS1</fullName>
    </recommendedName>
</protein>
<feature type="region of interest" description="Disordered" evidence="4">
    <location>
        <begin position="586"/>
        <end position="719"/>
    </location>
</feature>
<dbReference type="InterPro" id="IPR020568">
    <property type="entry name" value="Ribosomal_Su5_D2-typ_SF"/>
</dbReference>
<dbReference type="InterPro" id="IPR038973">
    <property type="entry name" value="MutL/Mlh/Pms-like"/>
</dbReference>
<dbReference type="Gene3D" id="3.30.230.10">
    <property type="match status" value="1"/>
</dbReference>
<evidence type="ECO:0000313" key="8">
    <source>
        <dbReference type="Proteomes" id="UP000770015"/>
    </source>
</evidence>
<evidence type="ECO:0000256" key="1">
    <source>
        <dbReference type="ARBA" id="ARBA00006082"/>
    </source>
</evidence>
<dbReference type="CDD" id="cd16926">
    <property type="entry name" value="HATPase_MutL-MLH-PMS-like"/>
    <property type="match status" value="1"/>
</dbReference>
<dbReference type="GO" id="GO:0000710">
    <property type="term" value="P:meiotic mismatch repair"/>
    <property type="evidence" value="ECO:0007669"/>
    <property type="project" value="UniProtKB-ARBA"/>
</dbReference>
<dbReference type="Pfam" id="PF01119">
    <property type="entry name" value="DNA_mis_repair"/>
    <property type="match status" value="1"/>
</dbReference>
<dbReference type="InterPro" id="IPR014762">
    <property type="entry name" value="DNA_mismatch_repair_CS"/>
</dbReference>
<feature type="compositionally biased region" description="Polar residues" evidence="4">
    <location>
        <begin position="370"/>
        <end position="393"/>
    </location>
</feature>
<dbReference type="GO" id="GO:0016887">
    <property type="term" value="F:ATP hydrolysis activity"/>
    <property type="evidence" value="ECO:0007669"/>
    <property type="project" value="InterPro"/>
</dbReference>
<comment type="caution">
    <text evidence="7">The sequence shown here is derived from an EMBL/GenBank/DDBJ whole genome shotgun (WGS) entry which is preliminary data.</text>
</comment>
<dbReference type="GO" id="GO:0030983">
    <property type="term" value="F:mismatched DNA binding"/>
    <property type="evidence" value="ECO:0007669"/>
    <property type="project" value="InterPro"/>
</dbReference>
<dbReference type="GO" id="GO:0005524">
    <property type="term" value="F:ATP binding"/>
    <property type="evidence" value="ECO:0007669"/>
    <property type="project" value="InterPro"/>
</dbReference>
<dbReference type="SMART" id="SM00853">
    <property type="entry name" value="MutL_C"/>
    <property type="match status" value="1"/>
</dbReference>
<dbReference type="CDD" id="cd03484">
    <property type="entry name" value="MutL_Trans_hPMS_2_like"/>
    <property type="match status" value="1"/>
</dbReference>
<feature type="compositionally biased region" description="Acidic residues" evidence="4">
    <location>
        <begin position="496"/>
        <end position="508"/>
    </location>
</feature>
<dbReference type="InterPro" id="IPR042121">
    <property type="entry name" value="MutL_C_regsub"/>
</dbReference>
<evidence type="ECO:0000256" key="3">
    <source>
        <dbReference type="ARBA" id="ARBA00070941"/>
    </source>
</evidence>
<dbReference type="InterPro" id="IPR014790">
    <property type="entry name" value="MutL_C"/>
</dbReference>
<dbReference type="InterPro" id="IPR013507">
    <property type="entry name" value="DNA_mismatch_S5_2-like"/>
</dbReference>
<dbReference type="InterPro" id="IPR002099">
    <property type="entry name" value="MutL/Mlh/PMS"/>
</dbReference>
<dbReference type="SUPFAM" id="SSF54211">
    <property type="entry name" value="Ribosomal protein S5 domain 2-like"/>
    <property type="match status" value="1"/>
</dbReference>
<evidence type="ECO:0000259" key="5">
    <source>
        <dbReference type="SMART" id="SM00853"/>
    </source>
</evidence>
<dbReference type="AlphaFoldDB" id="A0A9P9AB03"/>
<dbReference type="PANTHER" id="PTHR10073:SF52">
    <property type="entry name" value="MISMATCH REPAIR ENDONUCLEASE PMS2"/>
    <property type="match status" value="1"/>
</dbReference>
<keyword evidence="8" id="KW-1185">Reference proteome</keyword>
<feature type="compositionally biased region" description="Polar residues" evidence="4">
    <location>
        <begin position="696"/>
        <end position="712"/>
    </location>
</feature>
<feature type="region of interest" description="Disordered" evidence="4">
    <location>
        <begin position="489"/>
        <end position="516"/>
    </location>
</feature>
<dbReference type="GO" id="GO:0140664">
    <property type="term" value="F:ATP-dependent DNA damage sensor activity"/>
    <property type="evidence" value="ECO:0007669"/>
    <property type="project" value="InterPro"/>
</dbReference>
<reference evidence="7" key="1">
    <citation type="journal article" date="2021" name="Nat. Commun.">
        <title>Genetic determinants of endophytism in the Arabidopsis root mycobiome.</title>
        <authorList>
            <person name="Mesny F."/>
            <person name="Miyauchi S."/>
            <person name="Thiergart T."/>
            <person name="Pickel B."/>
            <person name="Atanasova L."/>
            <person name="Karlsson M."/>
            <person name="Huettel B."/>
            <person name="Barry K.W."/>
            <person name="Haridas S."/>
            <person name="Chen C."/>
            <person name="Bauer D."/>
            <person name="Andreopoulos W."/>
            <person name="Pangilinan J."/>
            <person name="LaButti K."/>
            <person name="Riley R."/>
            <person name="Lipzen A."/>
            <person name="Clum A."/>
            <person name="Drula E."/>
            <person name="Henrissat B."/>
            <person name="Kohler A."/>
            <person name="Grigoriev I.V."/>
            <person name="Martin F.M."/>
            <person name="Hacquard S."/>
        </authorList>
    </citation>
    <scope>NUCLEOTIDE SEQUENCE</scope>
    <source>
        <strain evidence="7">MPI-SDFR-AT-0117</strain>
    </source>
</reference>
<feature type="region of interest" description="Disordered" evidence="4">
    <location>
        <begin position="548"/>
        <end position="571"/>
    </location>
</feature>
<dbReference type="InterPro" id="IPR014721">
    <property type="entry name" value="Ribsml_uS5_D2-typ_fold_subgr"/>
</dbReference>
<dbReference type="Gene3D" id="3.30.565.10">
    <property type="entry name" value="Histidine kinase-like ATPase, C-terminal domain"/>
    <property type="match status" value="1"/>
</dbReference>
<feature type="region of interest" description="Disordered" evidence="4">
    <location>
        <begin position="370"/>
        <end position="468"/>
    </location>
</feature>
<feature type="compositionally biased region" description="Basic and acidic residues" evidence="4">
    <location>
        <begin position="647"/>
        <end position="663"/>
    </location>
</feature>
<dbReference type="SMART" id="SM01340">
    <property type="entry name" value="DNA_mis_repair"/>
    <property type="match status" value="1"/>
</dbReference>
<feature type="domain" description="MutL C-terminal dimerisation" evidence="5">
    <location>
        <begin position="786"/>
        <end position="950"/>
    </location>
</feature>